<accession>X0YQJ2</accession>
<evidence type="ECO:0000313" key="1">
    <source>
        <dbReference type="EMBL" id="GAG58534.1"/>
    </source>
</evidence>
<gene>
    <name evidence="1" type="ORF">S01H4_19729</name>
</gene>
<organism evidence="1">
    <name type="scientific">marine sediment metagenome</name>
    <dbReference type="NCBI Taxonomy" id="412755"/>
    <lineage>
        <taxon>unclassified sequences</taxon>
        <taxon>metagenomes</taxon>
        <taxon>ecological metagenomes</taxon>
    </lineage>
</organism>
<sequence>MAESKQLNDMWHAWLRMQEDVALAQGSLFTISDVGVQLANQGDKYITSYETDDEGVIIYATNMTGLPVESVSTFAESFTIPSLSPFP</sequence>
<dbReference type="AlphaFoldDB" id="X0YQJ2"/>
<name>X0YQJ2_9ZZZZ</name>
<dbReference type="EMBL" id="BART01008818">
    <property type="protein sequence ID" value="GAG58534.1"/>
    <property type="molecule type" value="Genomic_DNA"/>
</dbReference>
<protein>
    <submittedName>
        <fullName evidence="1">Uncharacterized protein</fullName>
    </submittedName>
</protein>
<reference evidence="1" key="1">
    <citation type="journal article" date="2014" name="Front. Microbiol.">
        <title>High frequency of phylogenetically diverse reductive dehalogenase-homologous genes in deep subseafloor sedimentary metagenomes.</title>
        <authorList>
            <person name="Kawai M."/>
            <person name="Futagami T."/>
            <person name="Toyoda A."/>
            <person name="Takaki Y."/>
            <person name="Nishi S."/>
            <person name="Hori S."/>
            <person name="Arai W."/>
            <person name="Tsubouchi T."/>
            <person name="Morono Y."/>
            <person name="Uchiyama I."/>
            <person name="Ito T."/>
            <person name="Fujiyama A."/>
            <person name="Inagaki F."/>
            <person name="Takami H."/>
        </authorList>
    </citation>
    <scope>NUCLEOTIDE SEQUENCE</scope>
    <source>
        <strain evidence="1">Expedition CK06-06</strain>
    </source>
</reference>
<proteinExistence type="predicted"/>
<comment type="caution">
    <text evidence="1">The sequence shown here is derived from an EMBL/GenBank/DDBJ whole genome shotgun (WGS) entry which is preliminary data.</text>
</comment>
<feature type="non-terminal residue" evidence="1">
    <location>
        <position position="87"/>
    </location>
</feature>